<evidence type="ECO:0000256" key="1">
    <source>
        <dbReference type="SAM" id="Phobius"/>
    </source>
</evidence>
<accession>A0A8H6M4Q2</accession>
<keyword evidence="1" id="KW-1133">Transmembrane helix</keyword>
<feature type="transmembrane region" description="Helical" evidence="1">
    <location>
        <begin position="20"/>
        <end position="39"/>
    </location>
</feature>
<comment type="caution">
    <text evidence="2">The sequence shown here is derived from an EMBL/GenBank/DDBJ whole genome shotgun (WGS) entry which is preliminary data.</text>
</comment>
<gene>
    <name evidence="2" type="ORF">DFP72DRAFT_497619</name>
</gene>
<keyword evidence="1" id="KW-0812">Transmembrane</keyword>
<dbReference type="AlphaFoldDB" id="A0A8H6M4Q2"/>
<evidence type="ECO:0000313" key="2">
    <source>
        <dbReference type="EMBL" id="KAF6751397.1"/>
    </source>
</evidence>
<keyword evidence="1" id="KW-0472">Membrane</keyword>
<name>A0A8H6M4Q2_9AGAR</name>
<organism evidence="2 3">
    <name type="scientific">Ephemerocybe angulata</name>
    <dbReference type="NCBI Taxonomy" id="980116"/>
    <lineage>
        <taxon>Eukaryota</taxon>
        <taxon>Fungi</taxon>
        <taxon>Dikarya</taxon>
        <taxon>Basidiomycota</taxon>
        <taxon>Agaricomycotina</taxon>
        <taxon>Agaricomycetes</taxon>
        <taxon>Agaricomycetidae</taxon>
        <taxon>Agaricales</taxon>
        <taxon>Agaricineae</taxon>
        <taxon>Psathyrellaceae</taxon>
        <taxon>Ephemerocybe</taxon>
    </lineage>
</organism>
<sequence>MDAPGMLRSRRWARVWRGWIAAPTGDALAVMLVVGALGLKGTVSFRSRIVTMWLTGVQMFVTKNSGNPHLSSAGHDAPESRRCPHIQTSRHSAECCVVVNGLARG</sequence>
<dbReference type="EMBL" id="JACGCI010000051">
    <property type="protein sequence ID" value="KAF6751397.1"/>
    <property type="molecule type" value="Genomic_DNA"/>
</dbReference>
<keyword evidence="3" id="KW-1185">Reference proteome</keyword>
<evidence type="ECO:0000313" key="3">
    <source>
        <dbReference type="Proteomes" id="UP000521943"/>
    </source>
</evidence>
<protein>
    <submittedName>
        <fullName evidence="2">Uncharacterized protein</fullName>
    </submittedName>
</protein>
<proteinExistence type="predicted"/>
<dbReference type="Proteomes" id="UP000521943">
    <property type="component" value="Unassembled WGS sequence"/>
</dbReference>
<reference evidence="2 3" key="1">
    <citation type="submission" date="2020-07" db="EMBL/GenBank/DDBJ databases">
        <title>Comparative genomics of pyrophilous fungi reveals a link between fire events and developmental genes.</title>
        <authorList>
            <consortium name="DOE Joint Genome Institute"/>
            <person name="Steindorff A.S."/>
            <person name="Carver A."/>
            <person name="Calhoun S."/>
            <person name="Stillman K."/>
            <person name="Liu H."/>
            <person name="Lipzen A."/>
            <person name="Pangilinan J."/>
            <person name="Labutti K."/>
            <person name="Bruns T.D."/>
            <person name="Grigoriev I.V."/>
        </authorList>
    </citation>
    <scope>NUCLEOTIDE SEQUENCE [LARGE SCALE GENOMIC DNA]</scope>
    <source>
        <strain evidence="2 3">CBS 144469</strain>
    </source>
</reference>